<name>A0A841CML4_9PSEU</name>
<feature type="domain" description="Effector-associated" evidence="2">
    <location>
        <begin position="18"/>
        <end position="98"/>
    </location>
</feature>
<dbReference type="RefSeq" id="WP_184691597.1">
    <property type="nucleotide sequence ID" value="NZ_JACHJN010000005.1"/>
</dbReference>
<dbReference type="Pfam" id="PF20028">
    <property type="entry name" value="VMAP-C"/>
    <property type="match status" value="1"/>
</dbReference>
<dbReference type="InterPro" id="IPR045431">
    <property type="entry name" value="EAD2"/>
</dbReference>
<feature type="domain" description="vWA-MoxR associated protein middle region 0" evidence="1">
    <location>
        <begin position="107"/>
        <end position="208"/>
    </location>
</feature>
<accession>A0A841CML4</accession>
<dbReference type="InterPro" id="IPR045450">
    <property type="entry name" value="VMAP_C"/>
</dbReference>
<dbReference type="AlphaFoldDB" id="A0A841CML4"/>
<evidence type="ECO:0000259" key="1">
    <source>
        <dbReference type="Pfam" id="PF19916"/>
    </source>
</evidence>
<sequence>MIDAVDDKPERGLLLPLVAALRRIPSLMDQGTRNFVIRLLGNELREPLTIEDHPNPVVHLSNLAEACNQHPGRLSALLRVVGLLEQDSKPMGELRRLVSEMYALELFETEERARLFTLLAGVVVPDIADIYRAVAGDAAPGLRGPTTYVEVFSALENLNSRPDGIPRPLVFIEHVAAKVRTELGIELRRWVEVQARKLELVDELEAFREGLAGADPVGGSTATAPPRPGDTAYLVLMLRREGPTGDLFRLSHWRQLGFRGEWSPLPGGDKVDTLDGIKVHITALIEQTERDWARYSPDIKVEFVLDRENLNLDVDQWPAESDDFPEPVGCRYQTAVRSLERMADDKYLRVWRKRWTELTTRLGEHAPVPPDHSVRARDATTAGIRELMSVLSRRHDVVSLVLNTPPHPELAGHDEVAVGMKAGVPLVMWHRTDCTTTGFLDAVGYLLHDEDDRHPLLERVRRARTTAFAEGPGRHPCGGLTVLYDDPMRRVLPQHPTPPEEVSVG</sequence>
<protein>
    <submittedName>
        <fullName evidence="4">Uncharacterized protein</fullName>
    </submittedName>
</protein>
<reference evidence="4 5" key="1">
    <citation type="submission" date="2020-08" db="EMBL/GenBank/DDBJ databases">
        <title>Genomic Encyclopedia of Type Strains, Phase III (KMG-III): the genomes of soil and plant-associated and newly described type strains.</title>
        <authorList>
            <person name="Whitman W."/>
        </authorList>
    </citation>
    <scope>NUCLEOTIDE SEQUENCE [LARGE SCALE GENOMIC DNA]</scope>
    <source>
        <strain evidence="4 5">CECT 8640</strain>
    </source>
</reference>
<dbReference type="Pfam" id="PF19956">
    <property type="entry name" value="EAD2"/>
    <property type="match status" value="1"/>
</dbReference>
<proteinExistence type="predicted"/>
<dbReference type="Pfam" id="PF19916">
    <property type="entry name" value="VMAP-M0"/>
    <property type="match status" value="1"/>
</dbReference>
<dbReference type="Proteomes" id="UP000547510">
    <property type="component" value="Unassembled WGS sequence"/>
</dbReference>
<gene>
    <name evidence="4" type="ORF">FHS29_003389</name>
</gene>
<dbReference type="EMBL" id="JACHJN010000005">
    <property type="protein sequence ID" value="MBB5956796.1"/>
    <property type="molecule type" value="Genomic_DNA"/>
</dbReference>
<keyword evidence="5" id="KW-1185">Reference proteome</keyword>
<feature type="domain" description="vWA-MoxR associated protein C-terminal" evidence="3">
    <location>
        <begin position="246"/>
        <end position="487"/>
    </location>
</feature>
<evidence type="ECO:0000313" key="5">
    <source>
        <dbReference type="Proteomes" id="UP000547510"/>
    </source>
</evidence>
<evidence type="ECO:0000259" key="2">
    <source>
        <dbReference type="Pfam" id="PF19956"/>
    </source>
</evidence>
<evidence type="ECO:0000259" key="3">
    <source>
        <dbReference type="Pfam" id="PF20028"/>
    </source>
</evidence>
<organism evidence="4 5">
    <name type="scientific">Saccharothrix tamanrassetensis</name>
    <dbReference type="NCBI Taxonomy" id="1051531"/>
    <lineage>
        <taxon>Bacteria</taxon>
        <taxon>Bacillati</taxon>
        <taxon>Actinomycetota</taxon>
        <taxon>Actinomycetes</taxon>
        <taxon>Pseudonocardiales</taxon>
        <taxon>Pseudonocardiaceae</taxon>
        <taxon>Saccharothrix</taxon>
    </lineage>
</organism>
<dbReference type="InterPro" id="IPR045555">
    <property type="entry name" value="VMAP-M0"/>
</dbReference>
<evidence type="ECO:0000313" key="4">
    <source>
        <dbReference type="EMBL" id="MBB5956796.1"/>
    </source>
</evidence>
<comment type="caution">
    <text evidence="4">The sequence shown here is derived from an EMBL/GenBank/DDBJ whole genome shotgun (WGS) entry which is preliminary data.</text>
</comment>